<keyword evidence="9" id="KW-1185">Reference proteome</keyword>
<dbReference type="SUPFAM" id="SSF56112">
    <property type="entry name" value="Protein kinase-like (PK-like)"/>
    <property type="match status" value="1"/>
</dbReference>
<feature type="region of interest" description="Disordered" evidence="6">
    <location>
        <begin position="947"/>
        <end position="967"/>
    </location>
</feature>
<feature type="region of interest" description="Disordered" evidence="6">
    <location>
        <begin position="1"/>
        <end position="172"/>
    </location>
</feature>
<feature type="compositionally biased region" description="Polar residues" evidence="6">
    <location>
        <begin position="44"/>
        <end position="63"/>
    </location>
</feature>
<dbReference type="PANTHER" id="PTHR11042:SF187">
    <property type="entry name" value="EUKARYOTIC TRANSLATION INITIATION FACTOR 2-ALPHA KINASE 2"/>
    <property type="match status" value="1"/>
</dbReference>
<feature type="compositionally biased region" description="Polar residues" evidence="6">
    <location>
        <begin position="561"/>
        <end position="578"/>
    </location>
</feature>
<dbReference type="PROSITE" id="PS00108">
    <property type="entry name" value="PROTEIN_KINASE_ST"/>
    <property type="match status" value="1"/>
</dbReference>
<dbReference type="Proteomes" id="UP000800040">
    <property type="component" value="Unassembled WGS sequence"/>
</dbReference>
<dbReference type="AlphaFoldDB" id="A0A6A5KU05"/>
<dbReference type="InterPro" id="IPR011009">
    <property type="entry name" value="Kinase-like_dom_sf"/>
</dbReference>
<dbReference type="FunFam" id="1.10.510.10:FF:002262">
    <property type="entry name" value="Mitosis inhibitor protein kinase mik1"/>
    <property type="match status" value="1"/>
</dbReference>
<feature type="compositionally biased region" description="Polar residues" evidence="6">
    <location>
        <begin position="420"/>
        <end position="429"/>
    </location>
</feature>
<feature type="compositionally biased region" description="Polar residues" evidence="6">
    <location>
        <begin position="508"/>
        <end position="519"/>
    </location>
</feature>
<feature type="compositionally biased region" description="Polar residues" evidence="6">
    <location>
        <begin position="135"/>
        <end position="153"/>
    </location>
</feature>
<evidence type="ECO:0000256" key="6">
    <source>
        <dbReference type="SAM" id="MobiDB-lite"/>
    </source>
</evidence>
<evidence type="ECO:0000256" key="5">
    <source>
        <dbReference type="ARBA" id="ARBA00037982"/>
    </source>
</evidence>
<sequence>MDYGYSPNREGGTMHFPSPTHPHTYRLDGAHFPHLHEQLRRSLSRSPSKQSRFQLRNSDSPRSPISPLAIARAFSPRAHKPTSPGATNPESPLAQAAPAKKKFSLRRSAPFRSSPRTRSSNSKSPRRRALGESTDIGNATPFMTRSAPGQENTPARRPSAESPDSMDMDKRLGVNDKPIKFEFARRPELSPAAPAKSSPLKRNDGLMNLSGGAGSSPIAKRRSLHGVSSLGNDFESIFDPAPAARPMEDSSRQYNDLNHNFSFNSSPISAQSPVRRTTSLRKSTLSQRSNTPRKPSYDGEFAVPGPAASKTRNRMSLDSSFSSSGSTSAHTPFRKSTFDAGRMGLPQPYLRGGAGAVQPHPLSHAHTPSSASSSVSGTPMAPPRAPAFHGPAYPPPTSTVPNHNFSRSLPIGIGRPQVSGPEQSSQDSFDTPFKAVQPPPIAFSTGLLSKKNRNVDEPAAGGIYVMPDTPSKRQSFPPATADRTGNFDTPLVKRTGSLFGNDARPQHQFGTPSTPFSANVSKFSTESFGKRPSIFGDMGSTMQRRGSFISIDGDNDDDAQPDSQSPTANRMGDSQSSADDMPPTPTKPSGGSSRRSKESSLRRKTFRSRPSIGTDTFAAPDNDGRPTTAGSLFGASSPHTPAHESFAPPDASRLSISGHRRGSFPFNSSLGSLPPATPTTPRDSSGFFTSVQGAIPIGLTKNDVDESLSERFHEIKPLDGGEGEFSTVYRVSKPVKVSPPRSPAGSQVWVVKKSKKPYIGAGDRQKKLREVSILYALQGNEHVLGIKTHWEFEQHLYIQTEYCEGGNLRKYLDTVGFNSRLDDFRIWKILLELLMGLKFIHDSGYIHLDLKPANILIDFEGGLKIADFGLASQWPAPAGIDGEGDRHYLAPEQLSGRFDKPADVFALGMMLAEIAGNCVIPENGDYWQKLRSGEFENVLPSLTWSADSSTLSRDHNGDPVSETTRPSMDGFLMSDGISDSLSSITVKPVSNPEEELARAPSFMVQRNDPSSMDHVVYAMLSRDPDLRPTAEQVLQCYGCRWVDSRRRSGATVYEGNFGPSDEILATYAGDHQDGGDTEMMDMS</sequence>
<feature type="region of interest" description="Disordered" evidence="6">
    <location>
        <begin position="240"/>
        <end position="432"/>
    </location>
</feature>
<proteinExistence type="inferred from homology"/>
<dbReference type="PANTHER" id="PTHR11042">
    <property type="entry name" value="EUKARYOTIC TRANSLATION INITIATION FACTOR 2-ALPHA KINASE EIF2-ALPHA KINASE -RELATED"/>
    <property type="match status" value="1"/>
</dbReference>
<evidence type="ECO:0000313" key="9">
    <source>
        <dbReference type="Proteomes" id="UP000800040"/>
    </source>
</evidence>
<dbReference type="Gene3D" id="3.30.200.20">
    <property type="entry name" value="Phosphorylase Kinase, domain 1"/>
    <property type="match status" value="1"/>
</dbReference>
<dbReference type="InterPro" id="IPR050339">
    <property type="entry name" value="CC_SR_Kinase"/>
</dbReference>
<feature type="region of interest" description="Disordered" evidence="6">
    <location>
        <begin position="185"/>
        <end position="219"/>
    </location>
</feature>
<dbReference type="InterPro" id="IPR000719">
    <property type="entry name" value="Prot_kinase_dom"/>
</dbReference>
<evidence type="ECO:0000313" key="8">
    <source>
        <dbReference type="EMBL" id="KAF1838386.1"/>
    </source>
</evidence>
<reference evidence="8" key="1">
    <citation type="submission" date="2020-01" db="EMBL/GenBank/DDBJ databases">
        <authorList>
            <consortium name="DOE Joint Genome Institute"/>
            <person name="Haridas S."/>
            <person name="Albert R."/>
            <person name="Binder M."/>
            <person name="Bloem J."/>
            <person name="Labutti K."/>
            <person name="Salamov A."/>
            <person name="Andreopoulos B."/>
            <person name="Baker S.E."/>
            <person name="Barry K."/>
            <person name="Bills G."/>
            <person name="Bluhm B.H."/>
            <person name="Cannon C."/>
            <person name="Castanera R."/>
            <person name="Culley D.E."/>
            <person name="Daum C."/>
            <person name="Ezra D."/>
            <person name="Gonzalez J.B."/>
            <person name="Henrissat B."/>
            <person name="Kuo A."/>
            <person name="Liang C."/>
            <person name="Lipzen A."/>
            <person name="Lutzoni F."/>
            <person name="Magnuson J."/>
            <person name="Mondo S."/>
            <person name="Nolan M."/>
            <person name="Ohm R."/>
            <person name="Pangilinan J."/>
            <person name="Park H.-J."/>
            <person name="Ramirez L."/>
            <person name="Alfaro M."/>
            <person name="Sun H."/>
            <person name="Tritt A."/>
            <person name="Yoshinaga Y."/>
            <person name="Zwiers L.-H."/>
            <person name="Turgeon B.G."/>
            <person name="Goodwin S.B."/>
            <person name="Spatafora J.W."/>
            <person name="Crous P.W."/>
            <person name="Grigoriev I.V."/>
        </authorList>
    </citation>
    <scope>NUCLEOTIDE SEQUENCE</scope>
    <source>
        <strain evidence="8">P77</strain>
    </source>
</reference>
<evidence type="ECO:0000256" key="1">
    <source>
        <dbReference type="ARBA" id="ARBA00022679"/>
    </source>
</evidence>
<keyword evidence="2" id="KW-0547">Nucleotide-binding</keyword>
<dbReference type="PROSITE" id="PS50011">
    <property type="entry name" value="PROTEIN_KINASE_DOM"/>
    <property type="match status" value="1"/>
</dbReference>
<feature type="domain" description="Protein kinase" evidence="7">
    <location>
        <begin position="714"/>
        <end position="1042"/>
    </location>
</feature>
<feature type="region of interest" description="Disordered" evidence="6">
    <location>
        <begin position="500"/>
        <end position="519"/>
    </location>
</feature>
<evidence type="ECO:0000256" key="2">
    <source>
        <dbReference type="ARBA" id="ARBA00022741"/>
    </source>
</evidence>
<feature type="compositionally biased region" description="Low complexity" evidence="6">
    <location>
        <begin position="106"/>
        <end position="123"/>
    </location>
</feature>
<protein>
    <submittedName>
        <fullName evidence="8">Kinase-like protein</fullName>
    </submittedName>
</protein>
<gene>
    <name evidence="8" type="ORF">BDW02DRAFT_412903</name>
</gene>
<dbReference type="Gene3D" id="1.10.510.10">
    <property type="entry name" value="Transferase(Phosphotransferase) domain 1"/>
    <property type="match status" value="1"/>
</dbReference>
<keyword evidence="4" id="KW-0067">ATP-binding</keyword>
<dbReference type="GO" id="GO:0004694">
    <property type="term" value="F:eukaryotic translation initiation factor 2alpha kinase activity"/>
    <property type="evidence" value="ECO:0007669"/>
    <property type="project" value="TreeGrafter"/>
</dbReference>
<feature type="compositionally biased region" description="Low complexity" evidence="6">
    <location>
        <begin position="316"/>
        <end position="328"/>
    </location>
</feature>
<evidence type="ECO:0000256" key="4">
    <source>
        <dbReference type="ARBA" id="ARBA00022840"/>
    </source>
</evidence>
<organism evidence="8 9">
    <name type="scientific">Decorospora gaudefroyi</name>
    <dbReference type="NCBI Taxonomy" id="184978"/>
    <lineage>
        <taxon>Eukaryota</taxon>
        <taxon>Fungi</taxon>
        <taxon>Dikarya</taxon>
        <taxon>Ascomycota</taxon>
        <taxon>Pezizomycotina</taxon>
        <taxon>Dothideomycetes</taxon>
        <taxon>Pleosporomycetidae</taxon>
        <taxon>Pleosporales</taxon>
        <taxon>Pleosporineae</taxon>
        <taxon>Pleosporaceae</taxon>
        <taxon>Decorospora</taxon>
    </lineage>
</organism>
<keyword evidence="1" id="KW-0808">Transferase</keyword>
<feature type="region of interest" description="Disordered" evidence="6">
    <location>
        <begin position="547"/>
        <end position="687"/>
    </location>
</feature>
<dbReference type="SMART" id="SM00220">
    <property type="entry name" value="S_TKc"/>
    <property type="match status" value="1"/>
</dbReference>
<feature type="compositionally biased region" description="Polar residues" evidence="6">
    <location>
        <begin position="252"/>
        <end position="293"/>
    </location>
</feature>
<dbReference type="GO" id="GO:0005634">
    <property type="term" value="C:nucleus"/>
    <property type="evidence" value="ECO:0007669"/>
    <property type="project" value="TreeGrafter"/>
</dbReference>
<accession>A0A6A5KU05</accession>
<feature type="compositionally biased region" description="Low complexity" evidence="6">
    <location>
        <begin position="359"/>
        <end position="376"/>
    </location>
</feature>
<feature type="compositionally biased region" description="Basic and acidic residues" evidence="6">
    <location>
        <begin position="25"/>
        <end position="40"/>
    </location>
</feature>
<evidence type="ECO:0000259" key="7">
    <source>
        <dbReference type="PROSITE" id="PS50011"/>
    </source>
</evidence>
<keyword evidence="3 8" id="KW-0418">Kinase</keyword>
<dbReference type="GO" id="GO:0005524">
    <property type="term" value="F:ATP binding"/>
    <property type="evidence" value="ECO:0007669"/>
    <property type="project" value="UniProtKB-KW"/>
</dbReference>
<dbReference type="GO" id="GO:0005737">
    <property type="term" value="C:cytoplasm"/>
    <property type="evidence" value="ECO:0007669"/>
    <property type="project" value="TreeGrafter"/>
</dbReference>
<feature type="region of interest" description="Disordered" evidence="6">
    <location>
        <begin position="462"/>
        <end position="488"/>
    </location>
</feature>
<dbReference type="OrthoDB" id="5337378at2759"/>
<dbReference type="EMBL" id="ML975252">
    <property type="protein sequence ID" value="KAF1838386.1"/>
    <property type="molecule type" value="Genomic_DNA"/>
</dbReference>
<comment type="similarity">
    <text evidence="5">Belongs to the protein kinase superfamily. Ser/Thr protein kinase family. GCN2 subfamily.</text>
</comment>
<name>A0A6A5KU05_9PLEO</name>
<dbReference type="InterPro" id="IPR008271">
    <property type="entry name" value="Ser/Thr_kinase_AS"/>
</dbReference>
<dbReference type="Pfam" id="PF00069">
    <property type="entry name" value="Pkinase"/>
    <property type="match status" value="1"/>
</dbReference>
<evidence type="ECO:0000256" key="3">
    <source>
        <dbReference type="ARBA" id="ARBA00022777"/>
    </source>
</evidence>